<protein>
    <recommendedName>
        <fullName evidence="3">Tc1-like transposase DDE domain-containing protein</fullName>
    </recommendedName>
</protein>
<dbReference type="InterPro" id="IPR036397">
    <property type="entry name" value="RNaseH_sf"/>
</dbReference>
<dbReference type="Proteomes" id="UP000253551">
    <property type="component" value="Unassembled WGS sequence"/>
</dbReference>
<dbReference type="Gene3D" id="3.30.420.10">
    <property type="entry name" value="Ribonuclease H-like superfamily/Ribonuclease H"/>
    <property type="match status" value="1"/>
</dbReference>
<accession>A0A367KPD4</accession>
<dbReference type="OrthoDB" id="2266637at2759"/>
<reference evidence="1 2" key="1">
    <citation type="journal article" date="2018" name="G3 (Bethesda)">
        <title>Phylogenetic and Phylogenomic Definition of Rhizopus Species.</title>
        <authorList>
            <person name="Gryganskyi A.P."/>
            <person name="Golan J."/>
            <person name="Dolatabadi S."/>
            <person name="Mondo S."/>
            <person name="Robb S."/>
            <person name="Idnurm A."/>
            <person name="Muszewska A."/>
            <person name="Steczkiewicz K."/>
            <person name="Masonjones S."/>
            <person name="Liao H.L."/>
            <person name="Gajdeczka M.T."/>
            <person name="Anike F."/>
            <person name="Vuek A."/>
            <person name="Anishchenko I.M."/>
            <person name="Voigt K."/>
            <person name="de Hoog G.S."/>
            <person name="Smith M.E."/>
            <person name="Heitman J."/>
            <person name="Vilgalys R."/>
            <person name="Stajich J.E."/>
        </authorList>
    </citation>
    <scope>NUCLEOTIDE SEQUENCE [LARGE SCALE GENOMIC DNA]</scope>
    <source>
        <strain evidence="1 2">LSU 92-RS-03</strain>
    </source>
</reference>
<name>A0A367KPD4_RHIST</name>
<evidence type="ECO:0008006" key="3">
    <source>
        <dbReference type="Google" id="ProtNLM"/>
    </source>
</evidence>
<comment type="caution">
    <text evidence="1">The sequence shown here is derived from an EMBL/GenBank/DDBJ whole genome shotgun (WGS) entry which is preliminary data.</text>
</comment>
<dbReference type="AlphaFoldDB" id="A0A367KPD4"/>
<gene>
    <name evidence="1" type="ORF">CU098_003949</name>
</gene>
<evidence type="ECO:0000313" key="1">
    <source>
        <dbReference type="EMBL" id="RCI04056.1"/>
    </source>
</evidence>
<dbReference type="GO" id="GO:0003676">
    <property type="term" value="F:nucleic acid binding"/>
    <property type="evidence" value="ECO:0007669"/>
    <property type="project" value="InterPro"/>
</dbReference>
<organism evidence="1 2">
    <name type="scientific">Rhizopus stolonifer</name>
    <name type="common">Rhizopus nigricans</name>
    <dbReference type="NCBI Taxonomy" id="4846"/>
    <lineage>
        <taxon>Eukaryota</taxon>
        <taxon>Fungi</taxon>
        <taxon>Fungi incertae sedis</taxon>
        <taxon>Mucoromycota</taxon>
        <taxon>Mucoromycotina</taxon>
        <taxon>Mucoromycetes</taxon>
        <taxon>Mucorales</taxon>
        <taxon>Mucorineae</taxon>
        <taxon>Rhizopodaceae</taxon>
        <taxon>Rhizopus</taxon>
    </lineage>
</organism>
<proteinExistence type="predicted"/>
<dbReference type="STRING" id="4846.A0A367KPD4"/>
<keyword evidence="2" id="KW-1185">Reference proteome</keyword>
<sequence length="88" mass="10063">MDIVDEFPKTKGYFIVMDNAPIHVPELNQIEQFWATLKDKVGQNKLNDIKMLFSRIIGASKAVPIDHLQNIIQHSINQFGNCRNKVAI</sequence>
<evidence type="ECO:0000313" key="2">
    <source>
        <dbReference type="Proteomes" id="UP000253551"/>
    </source>
</evidence>
<dbReference type="EMBL" id="PJQM01000803">
    <property type="protein sequence ID" value="RCI04056.1"/>
    <property type="molecule type" value="Genomic_DNA"/>
</dbReference>